<proteinExistence type="predicted"/>
<comment type="caution">
    <text evidence="2">The sequence shown here is derived from an EMBL/GenBank/DDBJ whole genome shotgun (WGS) entry which is preliminary data.</text>
</comment>
<dbReference type="GO" id="GO:0042910">
    <property type="term" value="F:xenobiotic transmembrane transporter activity"/>
    <property type="evidence" value="ECO:0007669"/>
    <property type="project" value="TreeGrafter"/>
</dbReference>
<gene>
    <name evidence="2" type="primary">bepE_21</name>
    <name evidence="2" type="ORF">SDC9_112980</name>
</gene>
<accession>A0A645BL49</accession>
<dbReference type="PANTHER" id="PTHR32063:SF77">
    <property type="entry name" value="ACR FAMILY TRANSPORT PROTEIN"/>
    <property type="match status" value="1"/>
</dbReference>
<name>A0A645BL49_9ZZZZ</name>
<dbReference type="AlphaFoldDB" id="A0A645BL49"/>
<dbReference type="SUPFAM" id="SSF82866">
    <property type="entry name" value="Multidrug efflux transporter AcrB transmembrane domain"/>
    <property type="match status" value="1"/>
</dbReference>
<feature type="transmembrane region" description="Helical" evidence="1">
    <location>
        <begin position="147"/>
        <end position="170"/>
    </location>
</feature>
<dbReference type="Gene3D" id="1.20.1640.10">
    <property type="entry name" value="Multidrug efflux transporter AcrB transmembrane domain"/>
    <property type="match status" value="1"/>
</dbReference>
<keyword evidence="1" id="KW-0812">Transmembrane</keyword>
<evidence type="ECO:0000313" key="2">
    <source>
        <dbReference type="EMBL" id="MPM66075.1"/>
    </source>
</evidence>
<feature type="transmembrane region" description="Helical" evidence="1">
    <location>
        <begin position="177"/>
        <end position="198"/>
    </location>
</feature>
<dbReference type="PRINTS" id="PR00702">
    <property type="entry name" value="ACRIFLAVINRP"/>
</dbReference>
<dbReference type="PANTHER" id="PTHR32063">
    <property type="match status" value="1"/>
</dbReference>
<dbReference type="Pfam" id="PF00873">
    <property type="entry name" value="ACR_tran"/>
    <property type="match status" value="1"/>
</dbReference>
<dbReference type="SUPFAM" id="SSF82714">
    <property type="entry name" value="Multidrug efflux transporter AcrB TolC docking domain, DN and DC subdomains"/>
    <property type="match status" value="1"/>
</dbReference>
<dbReference type="InterPro" id="IPR001036">
    <property type="entry name" value="Acrflvin-R"/>
</dbReference>
<dbReference type="Gene3D" id="3.30.2090.10">
    <property type="entry name" value="Multidrug efflux transporter AcrB TolC docking domain, DN and DC subdomains"/>
    <property type="match status" value="1"/>
</dbReference>
<organism evidence="2">
    <name type="scientific">bioreactor metagenome</name>
    <dbReference type="NCBI Taxonomy" id="1076179"/>
    <lineage>
        <taxon>unclassified sequences</taxon>
        <taxon>metagenomes</taxon>
        <taxon>ecological metagenomes</taxon>
    </lineage>
</organism>
<dbReference type="InterPro" id="IPR027463">
    <property type="entry name" value="AcrB_DN_DC_subdom"/>
</dbReference>
<keyword evidence="1" id="KW-0472">Membrane</keyword>
<feature type="transmembrane region" description="Helical" evidence="1">
    <location>
        <begin position="121"/>
        <end position="141"/>
    </location>
</feature>
<keyword evidence="1" id="KW-1133">Transmembrane helix</keyword>
<sequence length="290" mass="31774">MAFQGKTTSNSFTVGDNDYSVRIQLKDDYRKNLEDVKNLMVSTSSGSFVRLADVADVVLDSGPTRIDREDRQRQLVVYANTVGTTPGELIQKIEKDLIPQLNMQLGYRYKMIGQADMMSKTFAEIAKALLIAIIMIYMVLAAEFESFVQPLIIMVALPFALIGAIIGLLVSGQTINMMSLIGFTMLLGLVTKTSILLVDYANQARTAGKSVKESILEACSLRLRPILMTTLSTVLGMMPIALGIGAGAELRQSMGVVLVGGLVTSTILTLVVVPLVYMLVEEWKEKHRTE</sequence>
<evidence type="ECO:0000256" key="1">
    <source>
        <dbReference type="SAM" id="Phobius"/>
    </source>
</evidence>
<dbReference type="EMBL" id="VSSQ01020875">
    <property type="protein sequence ID" value="MPM66075.1"/>
    <property type="molecule type" value="Genomic_DNA"/>
</dbReference>
<feature type="transmembrane region" description="Helical" evidence="1">
    <location>
        <begin position="256"/>
        <end position="280"/>
    </location>
</feature>
<feature type="transmembrane region" description="Helical" evidence="1">
    <location>
        <begin position="226"/>
        <end position="244"/>
    </location>
</feature>
<reference evidence="2" key="1">
    <citation type="submission" date="2019-08" db="EMBL/GenBank/DDBJ databases">
        <authorList>
            <person name="Kucharzyk K."/>
            <person name="Murdoch R.W."/>
            <person name="Higgins S."/>
            <person name="Loffler F."/>
        </authorList>
    </citation>
    <scope>NUCLEOTIDE SEQUENCE</scope>
</reference>
<protein>
    <submittedName>
        <fullName evidence="2">Efflux pump membrane transporter BepE</fullName>
    </submittedName>
</protein>
<dbReference type="GO" id="GO:0005886">
    <property type="term" value="C:plasma membrane"/>
    <property type="evidence" value="ECO:0007669"/>
    <property type="project" value="TreeGrafter"/>
</dbReference>